<dbReference type="STRING" id="698738.OLEAN_C07170"/>
<dbReference type="Proteomes" id="UP000032749">
    <property type="component" value="Chromosome"/>
</dbReference>
<proteinExistence type="predicted"/>
<dbReference type="HOGENOM" id="CLU_2082421_0_0_6"/>
<gene>
    <name evidence="2" type="ORF">OLEAN_C07170</name>
</gene>
<dbReference type="AlphaFoldDB" id="R4YNZ6"/>
<protein>
    <submittedName>
        <fullName evidence="2">Uncharacterized protein</fullName>
    </submittedName>
</protein>
<keyword evidence="3" id="KW-1185">Reference proteome</keyword>
<evidence type="ECO:0000256" key="1">
    <source>
        <dbReference type="SAM" id="Phobius"/>
    </source>
</evidence>
<dbReference type="InterPro" id="IPR047730">
    <property type="entry name" value="ABZJ_00895-like"/>
</dbReference>
<evidence type="ECO:0000313" key="2">
    <source>
        <dbReference type="EMBL" id="CCK74893.1"/>
    </source>
</evidence>
<name>R4YNZ6_OLEAN</name>
<feature type="transmembrane region" description="Helical" evidence="1">
    <location>
        <begin position="19"/>
        <end position="36"/>
    </location>
</feature>
<reference evidence="2 3" key="1">
    <citation type="journal article" date="2013" name="Nat. Commun.">
        <title>Genome sequence and functional genomic analysis of the oil-degrading bacterium Oleispira antarctica.</title>
        <authorList>
            <person name="Kube M."/>
            <person name="Chernikova T.N."/>
            <person name="Al-Ramahi Y."/>
            <person name="Beloqui A."/>
            <person name="Lopez-Cortez N."/>
            <person name="Guazzaroni M.E."/>
            <person name="Heipieper H.J."/>
            <person name="Klages S."/>
            <person name="Kotsyurbenko O.R."/>
            <person name="Langer I."/>
            <person name="Nechitaylo T.Y."/>
            <person name="Lunsdorf H."/>
            <person name="Fernandez M."/>
            <person name="Juarez S."/>
            <person name="Ciordia S."/>
            <person name="Singer A."/>
            <person name="Kagan O."/>
            <person name="Egorova O."/>
            <person name="Petit P.A."/>
            <person name="Stogios P."/>
            <person name="Kim Y."/>
            <person name="Tchigvintsev A."/>
            <person name="Flick R."/>
            <person name="Denaro R."/>
            <person name="Genovese M."/>
            <person name="Albar J.P."/>
            <person name="Reva O.N."/>
            <person name="Martinez-Gomariz M."/>
            <person name="Tran H."/>
            <person name="Ferrer M."/>
            <person name="Savchenko A."/>
            <person name="Yakunin A.F."/>
            <person name="Yakimov M.M."/>
            <person name="Golyshina O.V."/>
            <person name="Reinhardt R."/>
            <person name="Golyshin P.N."/>
        </authorList>
    </citation>
    <scope>NUCLEOTIDE SEQUENCE [LARGE SCALE GENOMIC DNA]</scope>
</reference>
<evidence type="ECO:0000313" key="3">
    <source>
        <dbReference type="Proteomes" id="UP000032749"/>
    </source>
</evidence>
<dbReference type="KEGG" id="oai:OLEAN_C07170"/>
<keyword evidence="1" id="KW-0472">Membrane</keyword>
<dbReference type="EMBL" id="FO203512">
    <property type="protein sequence ID" value="CCK74893.1"/>
    <property type="molecule type" value="Genomic_DNA"/>
</dbReference>
<feature type="transmembrane region" description="Helical" evidence="1">
    <location>
        <begin position="48"/>
        <end position="68"/>
    </location>
</feature>
<accession>R4YNZ6</accession>
<organism evidence="2 3">
    <name type="scientific">Oleispira antarctica RB-8</name>
    <dbReference type="NCBI Taxonomy" id="698738"/>
    <lineage>
        <taxon>Bacteria</taxon>
        <taxon>Pseudomonadati</taxon>
        <taxon>Pseudomonadota</taxon>
        <taxon>Gammaproteobacteria</taxon>
        <taxon>Oceanospirillales</taxon>
        <taxon>Oceanospirillaceae</taxon>
        <taxon>Oleispira</taxon>
    </lineage>
</organism>
<feature type="transmembrane region" description="Helical" evidence="1">
    <location>
        <begin position="80"/>
        <end position="103"/>
    </location>
</feature>
<keyword evidence="1" id="KW-1133">Transmembrane helix</keyword>
<keyword evidence="1" id="KW-0812">Transmembrane</keyword>
<dbReference type="NCBIfam" id="NF038216">
    <property type="entry name" value="ABZJ_00895_fam"/>
    <property type="match status" value="1"/>
</dbReference>
<sequence>MAAVGIVAGVFEVESASHANTPILFAIAFWCFYSYSDKNGRIIAGNEKWKLIFAALAGDIIGTTLLAIPTVMLNEIPLNYLLMGMAIVIPLHFLIFLAVNHFAKKQILKLKPELADS</sequence>